<sequence>MTTILEPEVIPKGRRVKLKTSSRGTVPYVDKKELATELNRSRTTLSQWEELLIKYSPDFRKFYSPGSPWNDFQAYCLELIHCWRIGIKTRKLPPDAYQSYVIENSQLFTLENYKNDIQQQRQTDATINNAKLIEAA</sequence>
<comment type="caution">
    <text evidence="1">The sequence shown here is derived from an EMBL/GenBank/DDBJ whole genome shotgun (WGS) entry which is preliminary data.</text>
</comment>
<dbReference type="AlphaFoldDB" id="A0A7Z9BUN1"/>
<name>A0A7Z9BUN1_9CYAN</name>
<dbReference type="Proteomes" id="UP000182190">
    <property type="component" value="Unassembled WGS sequence"/>
</dbReference>
<evidence type="ECO:0000313" key="1">
    <source>
        <dbReference type="EMBL" id="VXD18444.1"/>
    </source>
</evidence>
<dbReference type="RefSeq" id="WP_083616007.1">
    <property type="nucleotide sequence ID" value="NZ_LR734977.1"/>
</dbReference>
<organism evidence="1 2">
    <name type="scientific">Planktothrix paucivesiculata PCC 9631</name>
    <dbReference type="NCBI Taxonomy" id="671071"/>
    <lineage>
        <taxon>Bacteria</taxon>
        <taxon>Bacillati</taxon>
        <taxon>Cyanobacteriota</taxon>
        <taxon>Cyanophyceae</taxon>
        <taxon>Oscillatoriophycideae</taxon>
        <taxon>Oscillatoriales</taxon>
        <taxon>Microcoleaceae</taxon>
        <taxon>Planktothrix</taxon>
    </lineage>
</organism>
<accession>A0A7Z9BUN1</accession>
<gene>
    <name evidence="1" type="ORF">PL9631_40006</name>
</gene>
<proteinExistence type="predicted"/>
<evidence type="ECO:0000313" key="2">
    <source>
        <dbReference type="Proteomes" id="UP000182190"/>
    </source>
</evidence>
<dbReference type="EMBL" id="CZCS02000179">
    <property type="protein sequence ID" value="VXD18444.1"/>
    <property type="molecule type" value="Genomic_DNA"/>
</dbReference>
<keyword evidence="2" id="KW-1185">Reference proteome</keyword>
<protein>
    <submittedName>
        <fullName evidence="1">Uncharacterized protein</fullName>
    </submittedName>
</protein>
<reference evidence="1" key="1">
    <citation type="submission" date="2019-10" db="EMBL/GenBank/DDBJ databases">
        <authorList>
            <consortium name="Genoscope - CEA"/>
            <person name="William W."/>
        </authorList>
    </citation>
    <scope>NUCLEOTIDE SEQUENCE [LARGE SCALE GENOMIC DNA]</scope>
    <source>
        <strain evidence="1">BBR_PRJEB10994</strain>
    </source>
</reference>